<name>A0A0B2VZY0_TOXCA</name>
<evidence type="ECO:0000256" key="1">
    <source>
        <dbReference type="SAM" id="SignalP"/>
    </source>
</evidence>
<feature type="signal peptide" evidence="1">
    <location>
        <begin position="1"/>
        <end position="22"/>
    </location>
</feature>
<comment type="caution">
    <text evidence="2">The sequence shown here is derived from an EMBL/GenBank/DDBJ whole genome shotgun (WGS) entry which is preliminary data.</text>
</comment>
<dbReference type="AlphaFoldDB" id="A0A0B2VZY0"/>
<keyword evidence="1" id="KW-0732">Signal</keyword>
<evidence type="ECO:0000313" key="2">
    <source>
        <dbReference type="EMBL" id="KHN87193.1"/>
    </source>
</evidence>
<gene>
    <name evidence="2" type="ORF">Tcan_08366</name>
</gene>
<dbReference type="EMBL" id="JPKZ01000448">
    <property type="protein sequence ID" value="KHN87193.1"/>
    <property type="molecule type" value="Genomic_DNA"/>
</dbReference>
<dbReference type="Proteomes" id="UP000031036">
    <property type="component" value="Unassembled WGS sequence"/>
</dbReference>
<evidence type="ECO:0008006" key="4">
    <source>
        <dbReference type="Google" id="ProtNLM"/>
    </source>
</evidence>
<proteinExistence type="predicted"/>
<accession>A0A0B2VZY0</accession>
<reference evidence="2 3" key="1">
    <citation type="submission" date="2014-11" db="EMBL/GenBank/DDBJ databases">
        <title>Genetic blueprint of the zoonotic pathogen Toxocara canis.</title>
        <authorList>
            <person name="Zhu X.-Q."/>
            <person name="Korhonen P.K."/>
            <person name="Cai H."/>
            <person name="Young N.D."/>
            <person name="Nejsum P."/>
            <person name="von Samson-Himmelstjerna G."/>
            <person name="Boag P.R."/>
            <person name="Tan P."/>
            <person name="Li Q."/>
            <person name="Min J."/>
            <person name="Yang Y."/>
            <person name="Wang X."/>
            <person name="Fang X."/>
            <person name="Hall R.S."/>
            <person name="Hofmann A."/>
            <person name="Sternberg P.W."/>
            <person name="Jex A.R."/>
            <person name="Gasser R.B."/>
        </authorList>
    </citation>
    <scope>NUCLEOTIDE SEQUENCE [LARGE SCALE GENOMIC DNA]</scope>
    <source>
        <strain evidence="2">PN_DK_2014</strain>
    </source>
</reference>
<organism evidence="2 3">
    <name type="scientific">Toxocara canis</name>
    <name type="common">Canine roundworm</name>
    <dbReference type="NCBI Taxonomy" id="6265"/>
    <lineage>
        <taxon>Eukaryota</taxon>
        <taxon>Metazoa</taxon>
        <taxon>Ecdysozoa</taxon>
        <taxon>Nematoda</taxon>
        <taxon>Chromadorea</taxon>
        <taxon>Rhabditida</taxon>
        <taxon>Spirurina</taxon>
        <taxon>Ascaridomorpha</taxon>
        <taxon>Ascaridoidea</taxon>
        <taxon>Toxocaridae</taxon>
        <taxon>Toxocara</taxon>
    </lineage>
</organism>
<feature type="chain" id="PRO_5002096404" description="Secreted protein" evidence="1">
    <location>
        <begin position="23"/>
        <end position="111"/>
    </location>
</feature>
<keyword evidence="3" id="KW-1185">Reference proteome</keyword>
<protein>
    <recommendedName>
        <fullName evidence="4">Secreted protein</fullName>
    </recommendedName>
</protein>
<evidence type="ECO:0000313" key="3">
    <source>
        <dbReference type="Proteomes" id="UP000031036"/>
    </source>
</evidence>
<sequence>MVLSSGTLKLIVLFAALTCAHTLQCYSYSFYKGIGGFTKEPSHIVTCPYSNYCMRLNGVIHTGSHSRLNLLFLFSIVLLSTTHTHTHIKIVVSLRLISKLFYQHVLCIKRL</sequence>